<dbReference type="EMBL" id="JAMZIH010006298">
    <property type="protein sequence ID" value="KAJ1674070.1"/>
    <property type="molecule type" value="Genomic_DNA"/>
</dbReference>
<name>A0ACC1HDJ9_9FUNG</name>
<dbReference type="Proteomes" id="UP001145114">
    <property type="component" value="Unassembled WGS sequence"/>
</dbReference>
<gene>
    <name evidence="1" type="ORF">EV182_004023</name>
</gene>
<comment type="caution">
    <text evidence="1">The sequence shown here is derived from an EMBL/GenBank/DDBJ whole genome shotgun (WGS) entry which is preliminary data.</text>
</comment>
<organism evidence="1 2">
    <name type="scientific">Spiromyces aspiralis</name>
    <dbReference type="NCBI Taxonomy" id="68401"/>
    <lineage>
        <taxon>Eukaryota</taxon>
        <taxon>Fungi</taxon>
        <taxon>Fungi incertae sedis</taxon>
        <taxon>Zoopagomycota</taxon>
        <taxon>Kickxellomycotina</taxon>
        <taxon>Kickxellomycetes</taxon>
        <taxon>Kickxellales</taxon>
        <taxon>Kickxellaceae</taxon>
        <taxon>Spiromyces</taxon>
    </lineage>
</organism>
<proteinExistence type="predicted"/>
<reference evidence="1" key="1">
    <citation type="submission" date="2022-06" db="EMBL/GenBank/DDBJ databases">
        <title>Phylogenomic reconstructions and comparative analyses of Kickxellomycotina fungi.</title>
        <authorList>
            <person name="Reynolds N.K."/>
            <person name="Stajich J.E."/>
            <person name="Barry K."/>
            <person name="Grigoriev I.V."/>
            <person name="Crous P."/>
            <person name="Smith M.E."/>
        </authorList>
    </citation>
    <scope>NUCLEOTIDE SEQUENCE</scope>
    <source>
        <strain evidence="1">RSA 2271</strain>
    </source>
</reference>
<feature type="non-terminal residue" evidence="1">
    <location>
        <position position="1"/>
    </location>
</feature>
<protein>
    <submittedName>
        <fullName evidence="1">Uncharacterized protein</fullName>
    </submittedName>
</protein>
<evidence type="ECO:0000313" key="2">
    <source>
        <dbReference type="Proteomes" id="UP001145114"/>
    </source>
</evidence>
<sequence length="139" mass="14958">SEGSPETAGTGTTSGLEAGEEEGPTVSRILAAFDEHLQRGALPEDNDAWVLHQFFVKTGWHNYVGQSGDSKELAGLLSPPEGPEDGDSAEFKGVHSLLFAYMRVVSGEIERVGDFLLLRWLANERGSVEALPSKGFKVL</sequence>
<accession>A0ACC1HDJ9</accession>
<keyword evidence="2" id="KW-1185">Reference proteome</keyword>
<evidence type="ECO:0000313" key="1">
    <source>
        <dbReference type="EMBL" id="KAJ1674070.1"/>
    </source>
</evidence>